<feature type="binding site" evidence="4">
    <location>
        <position position="66"/>
    </location>
    <ligand>
        <name>S-adenosyl-L-methionine</name>
        <dbReference type="ChEBI" id="CHEBI:59789"/>
    </ligand>
</feature>
<reference evidence="5" key="2">
    <citation type="submission" date="2015-03" db="EMBL/GenBank/DDBJ databases">
        <authorList>
            <person name="Murphy D."/>
        </authorList>
    </citation>
    <scope>NUCLEOTIDE SEQUENCE [LARGE SCALE GENOMIC DNA]</scope>
    <source>
        <strain evidence="5">WS 4560</strain>
    </source>
</reference>
<evidence type="ECO:0000313" key="5">
    <source>
        <dbReference type="EMBL" id="AQY51217.1"/>
    </source>
</evidence>
<dbReference type="InterPro" id="IPR043675">
    <property type="entry name" value="TrmR_methyltr"/>
</dbReference>
<organism evidence="5 7">
    <name type="scientific">Listeria weihenstephanensis</name>
    <dbReference type="NCBI Taxonomy" id="1006155"/>
    <lineage>
        <taxon>Bacteria</taxon>
        <taxon>Bacillati</taxon>
        <taxon>Bacillota</taxon>
        <taxon>Bacilli</taxon>
        <taxon>Bacillales</taxon>
        <taxon>Listeriaceae</taxon>
        <taxon>Listeria</taxon>
    </lineage>
</organism>
<dbReference type="PROSITE" id="PS51682">
    <property type="entry name" value="SAM_OMT_I"/>
    <property type="match status" value="1"/>
</dbReference>
<keyword evidence="7" id="KW-1185">Reference proteome</keyword>
<dbReference type="GO" id="GO:0008757">
    <property type="term" value="F:S-adenosylmethionine-dependent methyltransferase activity"/>
    <property type="evidence" value="ECO:0007669"/>
    <property type="project" value="TreeGrafter"/>
</dbReference>
<comment type="subunit">
    <text evidence="4">Homodimer.</text>
</comment>
<protein>
    <recommendedName>
        <fullName evidence="4">tRNA 5-hydroxyuridine methyltransferase</fullName>
        <ecNumber evidence="4">2.1.1.-</ecNumber>
    </recommendedName>
    <alternativeName>
        <fullName evidence="4">ho5U methyltransferase</fullName>
    </alternativeName>
</protein>
<evidence type="ECO:0000313" key="7">
    <source>
        <dbReference type="Proteomes" id="UP000223060"/>
    </source>
</evidence>
<dbReference type="SUPFAM" id="SSF53335">
    <property type="entry name" value="S-adenosyl-L-methionine-dependent methyltransferases"/>
    <property type="match status" value="1"/>
</dbReference>
<dbReference type="RefSeq" id="WP_036061816.1">
    <property type="nucleotide sequence ID" value="NZ_CP011102.1"/>
</dbReference>
<dbReference type="Proteomes" id="UP000223060">
    <property type="component" value="Chromosome"/>
</dbReference>
<accession>A0A1S7FV27</accession>
<comment type="function">
    <text evidence="4">Catalyzes the methylation of 5-hydroxyuridine (ho5U) to form 5-methoxyuridine (mo5U) at position 34 in tRNAs.</text>
</comment>
<keyword evidence="4" id="KW-0819">tRNA processing</keyword>
<feature type="binding site" evidence="4">
    <location>
        <position position="83"/>
    </location>
    <ligand>
        <name>S-adenosyl-L-methionine</name>
        <dbReference type="ChEBI" id="CHEBI:59789"/>
    </ligand>
</feature>
<dbReference type="GO" id="GO:0016300">
    <property type="term" value="F:tRNA (uridine) methyltransferase activity"/>
    <property type="evidence" value="ECO:0007669"/>
    <property type="project" value="UniProtKB-UniRule"/>
</dbReference>
<evidence type="ECO:0000256" key="2">
    <source>
        <dbReference type="ARBA" id="ARBA00022679"/>
    </source>
</evidence>
<dbReference type="Pfam" id="PF01596">
    <property type="entry name" value="Methyltransf_3"/>
    <property type="match status" value="1"/>
</dbReference>
<dbReference type="AlphaFoldDB" id="A0A1S7FV27"/>
<feature type="binding site" evidence="4">
    <location>
        <position position="157"/>
    </location>
    <ligand>
        <name>Mg(2+)</name>
        <dbReference type="ChEBI" id="CHEBI:18420"/>
    </ligand>
</feature>
<dbReference type="InterPro" id="IPR050362">
    <property type="entry name" value="Cation-dep_OMT"/>
</dbReference>
<keyword evidence="4" id="KW-0460">Magnesium</keyword>
<evidence type="ECO:0000313" key="6">
    <source>
        <dbReference type="EMBL" id="MBC1501105.1"/>
    </source>
</evidence>
<reference evidence="6 8" key="3">
    <citation type="submission" date="2020-03" db="EMBL/GenBank/DDBJ databases">
        <title>Soil Listeria distribution.</title>
        <authorList>
            <person name="Liao J."/>
            <person name="Wiedmann M."/>
        </authorList>
    </citation>
    <scope>NUCLEOTIDE SEQUENCE [LARGE SCALE GENOMIC DNA]</scope>
    <source>
        <strain evidence="6 8">FSL L7-1523</strain>
    </source>
</reference>
<feature type="binding site" evidence="4">
    <location>
        <position position="131"/>
    </location>
    <ligand>
        <name>Mg(2+)</name>
        <dbReference type="ChEBI" id="CHEBI:18420"/>
    </ligand>
</feature>
<dbReference type="GO" id="GO:0000287">
    <property type="term" value="F:magnesium ion binding"/>
    <property type="evidence" value="ECO:0007669"/>
    <property type="project" value="UniProtKB-UniRule"/>
</dbReference>
<dbReference type="PANTHER" id="PTHR10509:SF14">
    <property type="entry name" value="CAFFEOYL-COA O-METHYLTRANSFERASE 3-RELATED"/>
    <property type="match status" value="1"/>
</dbReference>
<dbReference type="Proteomes" id="UP000564536">
    <property type="component" value="Unassembled WGS sequence"/>
</dbReference>
<name>A0A1S7FV27_9LIST</name>
<dbReference type="CDD" id="cd02440">
    <property type="entry name" value="AdoMet_MTases"/>
    <property type="match status" value="1"/>
</dbReference>
<feature type="binding site" evidence="4">
    <location>
        <begin position="111"/>
        <end position="112"/>
    </location>
    <ligand>
        <name>S-adenosyl-L-methionine</name>
        <dbReference type="ChEBI" id="CHEBI:59789"/>
    </ligand>
</feature>
<feature type="binding site" evidence="4">
    <location>
        <position position="131"/>
    </location>
    <ligand>
        <name>S-adenosyl-L-methionine</name>
        <dbReference type="ChEBI" id="CHEBI:59789"/>
    </ligand>
</feature>
<keyword evidence="4" id="KW-0479">Metal-binding</keyword>
<feature type="binding site" evidence="4">
    <location>
        <position position="36"/>
    </location>
    <ligand>
        <name>S-adenosyl-L-methionine</name>
        <dbReference type="ChEBI" id="CHEBI:59789"/>
    </ligand>
</feature>
<feature type="binding site" evidence="4">
    <location>
        <position position="158"/>
    </location>
    <ligand>
        <name>Mg(2+)</name>
        <dbReference type="ChEBI" id="CHEBI:18420"/>
    </ligand>
</feature>
<keyword evidence="2 4" id="KW-0808">Transferase</keyword>
<reference evidence="7" key="1">
    <citation type="submission" date="2015-03" db="EMBL/GenBank/DDBJ databases">
        <authorList>
            <person name="Ferrari E."/>
            <person name="Walter M.C."/>
            <person name="Huptas C."/>
            <person name="Scherer S."/>
            <person name="Mueller-Herbst S."/>
        </authorList>
    </citation>
    <scope>NUCLEOTIDE SEQUENCE [LARGE SCALE GENOMIC DNA]</scope>
    <source>
        <strain evidence="7">LWP01</strain>
    </source>
</reference>
<proteinExistence type="inferred from homology"/>
<dbReference type="PANTHER" id="PTHR10509">
    <property type="entry name" value="O-METHYLTRANSFERASE-RELATED"/>
    <property type="match status" value="1"/>
</dbReference>
<dbReference type="HAMAP" id="MF_02217">
    <property type="entry name" value="TrmR_methyltr"/>
    <property type="match status" value="1"/>
</dbReference>
<dbReference type="GO" id="GO:0008171">
    <property type="term" value="F:O-methyltransferase activity"/>
    <property type="evidence" value="ECO:0007669"/>
    <property type="project" value="InterPro"/>
</dbReference>
<keyword evidence="3 4" id="KW-0949">S-adenosyl-L-methionine</keyword>
<dbReference type="EMBL" id="CP011102">
    <property type="protein sequence ID" value="AQY51217.1"/>
    <property type="molecule type" value="Genomic_DNA"/>
</dbReference>
<dbReference type="GO" id="GO:0030488">
    <property type="term" value="P:tRNA methylation"/>
    <property type="evidence" value="ECO:0007669"/>
    <property type="project" value="UniProtKB-UniRule"/>
</dbReference>
<dbReference type="Gene3D" id="3.40.50.150">
    <property type="entry name" value="Vaccinia Virus protein VP39"/>
    <property type="match status" value="1"/>
</dbReference>
<sequence length="216" mass="25041">MNDTLIHNYLLSHIPERKPFFMELEAYAKEHEVPIMEVDSMHFMLQIMQIQQPKRILEIGTAIGYSALRMADALPDVHIVTMERDEVRYDRAWHNVREFGVEDRVEVLLMDALEDSSIVLEKENFDAIFIDAAKAQYAKFFNVYIDKLAPNGVIYSDNVLFKGLALHDSPRAQQKQRVSRKMREFNDWLLQNPDFITTTVPLGDGLAISRRKEGAQ</sequence>
<dbReference type="EC" id="2.1.1.-" evidence="4"/>
<comment type="similarity">
    <text evidence="4">Belongs to the class I-like SAM-binding methyltransferase superfamily. Cation-dependent O-methyltransferase family.</text>
</comment>
<gene>
    <name evidence="4" type="primary">trmR</name>
    <name evidence="6" type="ORF">HB943_10880</name>
    <name evidence="5" type="ORF">UE46_09240</name>
</gene>
<evidence type="ECO:0000256" key="3">
    <source>
        <dbReference type="ARBA" id="ARBA00022691"/>
    </source>
</evidence>
<comment type="catalytic activity">
    <reaction evidence="4">
        <text>5-hydroxyuridine(34) in tRNA + S-adenosyl-L-methionine = 5-methoxyuridine(34) in tRNA + S-adenosyl-L-homocysteine + H(+)</text>
        <dbReference type="Rhea" id="RHEA:60524"/>
        <dbReference type="Rhea" id="RHEA-COMP:13381"/>
        <dbReference type="Rhea" id="RHEA-COMP:15591"/>
        <dbReference type="ChEBI" id="CHEBI:15378"/>
        <dbReference type="ChEBI" id="CHEBI:57856"/>
        <dbReference type="ChEBI" id="CHEBI:59789"/>
        <dbReference type="ChEBI" id="CHEBI:136877"/>
        <dbReference type="ChEBI" id="CHEBI:143860"/>
    </reaction>
</comment>
<evidence type="ECO:0000256" key="4">
    <source>
        <dbReference type="HAMAP-Rule" id="MF_02217"/>
    </source>
</evidence>
<dbReference type="KEGG" id="lwi:UE46_09240"/>
<keyword evidence="1 4" id="KW-0489">Methyltransferase</keyword>
<dbReference type="InterPro" id="IPR029063">
    <property type="entry name" value="SAM-dependent_MTases_sf"/>
</dbReference>
<evidence type="ECO:0000313" key="8">
    <source>
        <dbReference type="Proteomes" id="UP000564536"/>
    </source>
</evidence>
<dbReference type="EMBL" id="JAARRL010000017">
    <property type="protein sequence ID" value="MBC1501105.1"/>
    <property type="molecule type" value="Genomic_DNA"/>
</dbReference>
<evidence type="ECO:0000256" key="1">
    <source>
        <dbReference type="ARBA" id="ARBA00022603"/>
    </source>
</evidence>
<dbReference type="InterPro" id="IPR002935">
    <property type="entry name" value="SAM_O-MeTrfase"/>
</dbReference>